<feature type="region of interest" description="Disordered" evidence="1">
    <location>
        <begin position="22"/>
        <end position="41"/>
    </location>
</feature>
<proteinExistence type="predicted"/>
<accession>A0A2Z5FYF1</accession>
<evidence type="ECO:0000313" key="2">
    <source>
        <dbReference type="EMBL" id="AXC11933.1"/>
    </source>
</evidence>
<reference evidence="2 3" key="1">
    <citation type="journal article" date="2018" name="Front. Microbiol.">
        <title>Hydrolytic Capabilities as a Key to Environmental Success: Chitinolytic and Cellulolytic Acidobacteria From Acidic Sub-arctic Soils and Boreal Peatlands.</title>
        <authorList>
            <person name="Belova S.E."/>
            <person name="Ravin N.V."/>
            <person name="Pankratov T.A."/>
            <person name="Rakitin A.L."/>
            <person name="Ivanova A.A."/>
            <person name="Beletsky A.V."/>
            <person name="Mardanov A.V."/>
            <person name="Sinninghe Damste J.S."/>
            <person name="Dedysh S.N."/>
        </authorList>
    </citation>
    <scope>NUCLEOTIDE SEQUENCE [LARGE SCALE GENOMIC DNA]</scope>
    <source>
        <strain evidence="2 3">SBC82</strain>
    </source>
</reference>
<gene>
    <name evidence="2" type="ORF">ACPOL_2617</name>
</gene>
<keyword evidence="3" id="KW-1185">Reference proteome</keyword>
<organism evidence="2 3">
    <name type="scientific">Acidisarcina polymorpha</name>
    <dbReference type="NCBI Taxonomy" id="2211140"/>
    <lineage>
        <taxon>Bacteria</taxon>
        <taxon>Pseudomonadati</taxon>
        <taxon>Acidobacteriota</taxon>
        <taxon>Terriglobia</taxon>
        <taxon>Terriglobales</taxon>
        <taxon>Acidobacteriaceae</taxon>
        <taxon>Acidisarcina</taxon>
    </lineage>
</organism>
<evidence type="ECO:0000313" key="3">
    <source>
        <dbReference type="Proteomes" id="UP000253606"/>
    </source>
</evidence>
<name>A0A2Z5FYF1_9BACT</name>
<feature type="compositionally biased region" description="Basic and acidic residues" evidence="1">
    <location>
        <begin position="30"/>
        <end position="41"/>
    </location>
</feature>
<dbReference type="AlphaFoldDB" id="A0A2Z5FYF1"/>
<dbReference type="Proteomes" id="UP000253606">
    <property type="component" value="Chromosome"/>
</dbReference>
<dbReference type="EMBL" id="CP030840">
    <property type="protein sequence ID" value="AXC11933.1"/>
    <property type="molecule type" value="Genomic_DNA"/>
</dbReference>
<dbReference type="KEGG" id="abas:ACPOL_2617"/>
<sequence>MRKAARAWPNLVIYVRFESNGHGGSSDSIRIGEAKKMMAKR</sequence>
<protein>
    <submittedName>
        <fullName evidence="2">Uncharacterized protein</fullName>
    </submittedName>
</protein>
<evidence type="ECO:0000256" key="1">
    <source>
        <dbReference type="SAM" id="MobiDB-lite"/>
    </source>
</evidence>